<name>A0ABV4WG26_9CYAN</name>
<gene>
    <name evidence="2" type="ORF">ACE1CA_04370</name>
</gene>
<dbReference type="SUPFAM" id="SSF88723">
    <property type="entry name" value="PIN domain-like"/>
    <property type="match status" value="1"/>
</dbReference>
<evidence type="ECO:0000259" key="1">
    <source>
        <dbReference type="Pfam" id="PF13470"/>
    </source>
</evidence>
<dbReference type="Proteomes" id="UP001576780">
    <property type="component" value="Unassembled WGS sequence"/>
</dbReference>
<accession>A0ABV4WG26</accession>
<feature type="domain" description="PIN" evidence="1">
    <location>
        <begin position="2"/>
        <end position="116"/>
    </location>
</feature>
<dbReference type="InterPro" id="IPR029060">
    <property type="entry name" value="PIN-like_dom_sf"/>
</dbReference>
<dbReference type="InterPro" id="IPR002716">
    <property type="entry name" value="PIN_dom"/>
</dbReference>
<proteinExistence type="predicted"/>
<keyword evidence="3" id="KW-1185">Reference proteome</keyword>
<dbReference type="EMBL" id="JBHFNT010000046">
    <property type="protein sequence ID" value="MFB2833746.1"/>
    <property type="molecule type" value="Genomic_DNA"/>
</dbReference>
<organism evidence="2 3">
    <name type="scientific">Floridaenema evergladense BLCC-F167</name>
    <dbReference type="NCBI Taxonomy" id="3153639"/>
    <lineage>
        <taxon>Bacteria</taxon>
        <taxon>Bacillati</taxon>
        <taxon>Cyanobacteriota</taxon>
        <taxon>Cyanophyceae</taxon>
        <taxon>Oscillatoriophycideae</taxon>
        <taxon>Aerosakkonematales</taxon>
        <taxon>Aerosakkonemataceae</taxon>
        <taxon>Floridanema</taxon>
        <taxon>Floridanema evergladense</taxon>
    </lineage>
</organism>
<sequence length="140" mass="15758">MRVLIDTNIILDVLLEREPFLQDAKTLLENVRIGRVVGYVTATTITNIFYIVRRQTKSIEKAKETVYLTLTLMQICRVDRNILEQAFALHINDFEDAVQLACAIAENLEGIVTRNTEDFVAANLPILTAGEVVEVLAQNP</sequence>
<dbReference type="Pfam" id="PF13470">
    <property type="entry name" value="PIN_3"/>
    <property type="match status" value="1"/>
</dbReference>
<dbReference type="RefSeq" id="WP_413276199.1">
    <property type="nucleotide sequence ID" value="NZ_JBHFNT010000046.1"/>
</dbReference>
<evidence type="ECO:0000313" key="3">
    <source>
        <dbReference type="Proteomes" id="UP001576780"/>
    </source>
</evidence>
<reference evidence="2 3" key="1">
    <citation type="submission" date="2024-09" db="EMBL/GenBank/DDBJ databases">
        <title>Floridaenema gen nov. (Aerosakkonemataceae, Aerosakkonematales ord. nov., Cyanobacteria) from benthic tropical and subtropical fresh waters, with the description of four new species.</title>
        <authorList>
            <person name="Moretto J.A."/>
            <person name="Berthold D.E."/>
            <person name="Lefler F.W."/>
            <person name="Huang I.-S."/>
            <person name="Laughinghouse H. IV."/>
        </authorList>
    </citation>
    <scope>NUCLEOTIDE SEQUENCE [LARGE SCALE GENOMIC DNA]</scope>
    <source>
        <strain evidence="2 3">BLCC-F167</strain>
    </source>
</reference>
<protein>
    <submittedName>
        <fullName evidence="2">PIN domain-containing protein</fullName>
    </submittedName>
</protein>
<dbReference type="Gene3D" id="3.40.50.1010">
    <property type="entry name" value="5'-nuclease"/>
    <property type="match status" value="1"/>
</dbReference>
<evidence type="ECO:0000313" key="2">
    <source>
        <dbReference type="EMBL" id="MFB2833746.1"/>
    </source>
</evidence>
<comment type="caution">
    <text evidence="2">The sequence shown here is derived from an EMBL/GenBank/DDBJ whole genome shotgun (WGS) entry which is preliminary data.</text>
</comment>